<dbReference type="OrthoDB" id="6624031at2"/>
<dbReference type="Proteomes" id="UP000186132">
    <property type="component" value="Unassembled WGS sequence"/>
</dbReference>
<dbReference type="STRING" id="1206085.SAMN05443575_1694"/>
<evidence type="ECO:0000313" key="2">
    <source>
        <dbReference type="Proteomes" id="UP000186132"/>
    </source>
</evidence>
<dbReference type="SUPFAM" id="SSF140453">
    <property type="entry name" value="EsxAB dimer-like"/>
    <property type="match status" value="1"/>
</dbReference>
<keyword evidence="2" id="KW-1185">Reference proteome</keyword>
<accession>A0A1M5HZB9</accession>
<dbReference type="InterPro" id="IPR010310">
    <property type="entry name" value="T7SS_ESAT-6-like"/>
</dbReference>
<dbReference type="EMBL" id="FQVU01000002">
    <property type="protein sequence ID" value="SHG21297.1"/>
    <property type="molecule type" value="Genomic_DNA"/>
</dbReference>
<sequence>MTSFAVDTDLLAELVRRMAACGTRLEEVAADVDARMTRVHAVWRGVAAGEQADAHRRWAAGARQTHEALAALRAVATTADENYRAAAHANVRMWAQ</sequence>
<dbReference type="AlphaFoldDB" id="A0A1M5HZB9"/>
<dbReference type="Pfam" id="PF06013">
    <property type="entry name" value="WXG100"/>
    <property type="match status" value="1"/>
</dbReference>
<protein>
    <submittedName>
        <fullName evidence="1">WXG100 family type VII secretion target</fullName>
    </submittedName>
</protein>
<dbReference type="InterPro" id="IPR036689">
    <property type="entry name" value="ESAT-6-like_sf"/>
</dbReference>
<evidence type="ECO:0000313" key="1">
    <source>
        <dbReference type="EMBL" id="SHG21297.1"/>
    </source>
</evidence>
<dbReference type="Gene3D" id="1.10.287.1060">
    <property type="entry name" value="ESAT-6-like"/>
    <property type="match status" value="1"/>
</dbReference>
<organism evidence="1 2">
    <name type="scientific">Jatrophihabitans endophyticus</name>
    <dbReference type="NCBI Taxonomy" id="1206085"/>
    <lineage>
        <taxon>Bacteria</taxon>
        <taxon>Bacillati</taxon>
        <taxon>Actinomycetota</taxon>
        <taxon>Actinomycetes</taxon>
        <taxon>Jatrophihabitantales</taxon>
        <taxon>Jatrophihabitantaceae</taxon>
        <taxon>Jatrophihabitans</taxon>
    </lineage>
</organism>
<name>A0A1M5HZB9_9ACTN</name>
<reference evidence="1 2" key="1">
    <citation type="submission" date="2016-11" db="EMBL/GenBank/DDBJ databases">
        <authorList>
            <person name="Jaros S."/>
            <person name="Januszkiewicz K."/>
            <person name="Wedrychowicz H."/>
        </authorList>
    </citation>
    <scope>NUCLEOTIDE SEQUENCE [LARGE SCALE GENOMIC DNA]</scope>
    <source>
        <strain evidence="1 2">DSM 45627</strain>
    </source>
</reference>
<proteinExistence type="predicted"/>
<gene>
    <name evidence="1" type="ORF">SAMN05443575_1694</name>
</gene>
<dbReference type="RefSeq" id="WP_073388530.1">
    <property type="nucleotide sequence ID" value="NZ_FQVU01000002.1"/>
</dbReference>